<dbReference type="InterPro" id="IPR013087">
    <property type="entry name" value="Znf_C2H2_type"/>
</dbReference>
<keyword evidence="7" id="KW-0539">Nucleus</keyword>
<dbReference type="AlphaFoldDB" id="A0AAV4U769"/>
<dbReference type="PANTHER" id="PTHR24394">
    <property type="entry name" value="ZINC FINGER PROTEIN"/>
    <property type="match status" value="1"/>
</dbReference>
<gene>
    <name evidence="10" type="ORF">CEXT_222931</name>
</gene>
<keyword evidence="6" id="KW-0862">Zinc</keyword>
<accession>A0AAV4U769</accession>
<keyword evidence="11" id="KW-1185">Reference proteome</keyword>
<comment type="subcellular location">
    <subcellularLocation>
        <location evidence="1">Nucleus</location>
    </subcellularLocation>
</comment>
<dbReference type="EMBL" id="BPLR01012376">
    <property type="protein sequence ID" value="GIY53582.1"/>
    <property type="molecule type" value="Genomic_DNA"/>
</dbReference>
<evidence type="ECO:0000256" key="3">
    <source>
        <dbReference type="ARBA" id="ARBA00022723"/>
    </source>
</evidence>
<evidence type="ECO:0000259" key="9">
    <source>
        <dbReference type="PROSITE" id="PS50157"/>
    </source>
</evidence>
<comment type="similarity">
    <text evidence="2">Belongs to the krueppel C2H2-type zinc-finger protein family.</text>
</comment>
<dbReference type="PANTHER" id="PTHR24394:SF29">
    <property type="entry name" value="MYONEURIN"/>
    <property type="match status" value="1"/>
</dbReference>
<organism evidence="10 11">
    <name type="scientific">Caerostris extrusa</name>
    <name type="common">Bark spider</name>
    <name type="synonym">Caerostris bankana</name>
    <dbReference type="NCBI Taxonomy" id="172846"/>
    <lineage>
        <taxon>Eukaryota</taxon>
        <taxon>Metazoa</taxon>
        <taxon>Ecdysozoa</taxon>
        <taxon>Arthropoda</taxon>
        <taxon>Chelicerata</taxon>
        <taxon>Arachnida</taxon>
        <taxon>Araneae</taxon>
        <taxon>Araneomorphae</taxon>
        <taxon>Entelegynae</taxon>
        <taxon>Araneoidea</taxon>
        <taxon>Araneidae</taxon>
        <taxon>Caerostris</taxon>
    </lineage>
</organism>
<evidence type="ECO:0000256" key="2">
    <source>
        <dbReference type="ARBA" id="ARBA00006991"/>
    </source>
</evidence>
<dbReference type="GO" id="GO:0000981">
    <property type="term" value="F:DNA-binding transcription factor activity, RNA polymerase II-specific"/>
    <property type="evidence" value="ECO:0007669"/>
    <property type="project" value="TreeGrafter"/>
</dbReference>
<keyword evidence="5 8" id="KW-0863">Zinc-finger</keyword>
<dbReference type="SMART" id="SM00355">
    <property type="entry name" value="ZnF_C2H2"/>
    <property type="match status" value="2"/>
</dbReference>
<evidence type="ECO:0000256" key="6">
    <source>
        <dbReference type="ARBA" id="ARBA00022833"/>
    </source>
</evidence>
<reference evidence="10 11" key="1">
    <citation type="submission" date="2021-06" db="EMBL/GenBank/DDBJ databases">
        <title>Caerostris extrusa draft genome.</title>
        <authorList>
            <person name="Kono N."/>
            <person name="Arakawa K."/>
        </authorList>
    </citation>
    <scope>NUCLEOTIDE SEQUENCE [LARGE SCALE GENOMIC DNA]</scope>
</reference>
<evidence type="ECO:0000256" key="1">
    <source>
        <dbReference type="ARBA" id="ARBA00004123"/>
    </source>
</evidence>
<keyword evidence="4" id="KW-0677">Repeat</keyword>
<dbReference type="GO" id="GO:0008270">
    <property type="term" value="F:zinc ion binding"/>
    <property type="evidence" value="ECO:0007669"/>
    <property type="project" value="UniProtKB-KW"/>
</dbReference>
<evidence type="ECO:0000256" key="4">
    <source>
        <dbReference type="ARBA" id="ARBA00022737"/>
    </source>
</evidence>
<dbReference type="InterPro" id="IPR036236">
    <property type="entry name" value="Znf_C2H2_sf"/>
</dbReference>
<protein>
    <recommendedName>
        <fullName evidence="9">C2H2-type domain-containing protein</fullName>
    </recommendedName>
</protein>
<dbReference type="Proteomes" id="UP001054945">
    <property type="component" value="Unassembled WGS sequence"/>
</dbReference>
<dbReference type="GO" id="GO:0005634">
    <property type="term" value="C:nucleus"/>
    <property type="evidence" value="ECO:0007669"/>
    <property type="project" value="UniProtKB-SubCell"/>
</dbReference>
<dbReference type="SUPFAM" id="SSF57667">
    <property type="entry name" value="beta-beta-alpha zinc fingers"/>
    <property type="match status" value="2"/>
</dbReference>
<dbReference type="FunFam" id="3.30.160.60:FF:001442">
    <property type="entry name" value="zinc finger protein 696"/>
    <property type="match status" value="1"/>
</dbReference>
<evidence type="ECO:0000313" key="10">
    <source>
        <dbReference type="EMBL" id="GIY53582.1"/>
    </source>
</evidence>
<dbReference type="Gene3D" id="3.30.160.60">
    <property type="entry name" value="Classic Zinc Finger"/>
    <property type="match status" value="2"/>
</dbReference>
<keyword evidence="3" id="KW-0479">Metal-binding</keyword>
<name>A0AAV4U769_CAEEX</name>
<dbReference type="FunFam" id="3.30.160.60:FF:002343">
    <property type="entry name" value="Zinc finger protein 33A"/>
    <property type="match status" value="1"/>
</dbReference>
<feature type="domain" description="C2H2-type" evidence="9">
    <location>
        <begin position="150"/>
        <end position="177"/>
    </location>
</feature>
<comment type="caution">
    <text evidence="10">The sequence shown here is derived from an EMBL/GenBank/DDBJ whole genome shotgun (WGS) entry which is preliminary data.</text>
</comment>
<feature type="domain" description="C2H2-type" evidence="9">
    <location>
        <begin position="206"/>
        <end position="233"/>
    </location>
</feature>
<evidence type="ECO:0000256" key="5">
    <source>
        <dbReference type="ARBA" id="ARBA00022771"/>
    </source>
</evidence>
<feature type="domain" description="C2H2-type" evidence="9">
    <location>
        <begin position="178"/>
        <end position="205"/>
    </location>
</feature>
<dbReference type="Pfam" id="PF00096">
    <property type="entry name" value="zf-C2H2"/>
    <property type="match status" value="2"/>
</dbReference>
<dbReference type="PROSITE" id="PS00028">
    <property type="entry name" value="ZINC_FINGER_C2H2_1"/>
    <property type="match status" value="1"/>
</dbReference>
<evidence type="ECO:0000313" key="11">
    <source>
        <dbReference type="Proteomes" id="UP001054945"/>
    </source>
</evidence>
<evidence type="ECO:0000256" key="8">
    <source>
        <dbReference type="PROSITE-ProRule" id="PRU00042"/>
    </source>
</evidence>
<proteinExistence type="inferred from homology"/>
<evidence type="ECO:0000256" key="7">
    <source>
        <dbReference type="ARBA" id="ARBA00023242"/>
    </source>
</evidence>
<sequence>MDFDTLKFKEDENSPKHKQLADFIYGIAGNVSNPSNASQIHQFNLGIGLKSNKIEPRACERSGLVTCTSENHERCNISTISPANESHATSKNYPEDMIFSKRANSSKNLETPSEYAWKQLYKSGKDRKSFLQPIDHPGFRNRSPAVSRRYKCNFLDETYSRSSCLSKNVRSHTADKPYQCTECDKSSEYPYKLRDHSYKHTGDSPYSCEECGKRFGDKSTFRKHSRTHTGEKPHSCNVEKNALLPMANCFYTSTPILAISRIHVPNAINAFLTVPI</sequence>
<dbReference type="PROSITE" id="PS50157">
    <property type="entry name" value="ZINC_FINGER_C2H2_2"/>
    <property type="match status" value="3"/>
</dbReference>